<comment type="function">
    <text evidence="1">Catalyzes both the ATP-dependent activation of exogenously supplied lipoate to lipoyl-AMP and the transfer of the activated lipoyl onto the lipoyl domains of lipoate-dependent enzymes.</text>
</comment>
<organism evidence="9 10">
    <name type="scientific">Antrodiella citrinella</name>
    <dbReference type="NCBI Taxonomy" id="2447956"/>
    <lineage>
        <taxon>Eukaryota</taxon>
        <taxon>Fungi</taxon>
        <taxon>Dikarya</taxon>
        <taxon>Basidiomycota</taxon>
        <taxon>Agaricomycotina</taxon>
        <taxon>Agaricomycetes</taxon>
        <taxon>Polyporales</taxon>
        <taxon>Steccherinaceae</taxon>
        <taxon>Antrodiella</taxon>
    </lineage>
</organism>
<dbReference type="CDD" id="cd16564">
    <property type="entry name" value="RING-HC_RNF222"/>
    <property type="match status" value="1"/>
</dbReference>
<gene>
    <name evidence="9" type="ORF">EUX98_g3852</name>
</gene>
<feature type="compositionally biased region" description="Acidic residues" evidence="6">
    <location>
        <begin position="451"/>
        <end position="467"/>
    </location>
</feature>
<dbReference type="PROSITE" id="PS51733">
    <property type="entry name" value="BPL_LPL_CATALYTIC"/>
    <property type="match status" value="1"/>
</dbReference>
<dbReference type="OrthoDB" id="201621at2759"/>
<accession>A0A4V3XIS9</accession>
<feature type="region of interest" description="Disordered" evidence="6">
    <location>
        <begin position="448"/>
        <end position="569"/>
    </location>
</feature>
<dbReference type="UniPathway" id="UPA00537">
    <property type="reaction ID" value="UER00595"/>
</dbReference>
<reference evidence="9 10" key="1">
    <citation type="submission" date="2019-02" db="EMBL/GenBank/DDBJ databases">
        <title>Genome sequencing of the rare red list fungi Antrodiella citrinella (Flaviporus citrinellus).</title>
        <authorList>
            <person name="Buettner E."/>
            <person name="Kellner H."/>
        </authorList>
    </citation>
    <scope>NUCLEOTIDE SEQUENCE [LARGE SCALE GENOMIC DNA]</scope>
    <source>
        <strain evidence="9 10">DSM 108506</strain>
    </source>
</reference>
<dbReference type="InterPro" id="IPR004562">
    <property type="entry name" value="LipoylTrfase_LipoateP_Ligase"/>
</dbReference>
<dbReference type="EMBL" id="SGPM01000085">
    <property type="protein sequence ID" value="THH30343.1"/>
    <property type="molecule type" value="Genomic_DNA"/>
</dbReference>
<dbReference type="GO" id="GO:0005739">
    <property type="term" value="C:mitochondrion"/>
    <property type="evidence" value="ECO:0007669"/>
    <property type="project" value="TreeGrafter"/>
</dbReference>
<protein>
    <recommendedName>
        <fullName evidence="4">Putative lipoate-protein ligase A</fullName>
    </recommendedName>
</protein>
<evidence type="ECO:0000259" key="8">
    <source>
        <dbReference type="PROSITE" id="PS51733"/>
    </source>
</evidence>
<evidence type="ECO:0000256" key="3">
    <source>
        <dbReference type="ARBA" id="ARBA00008242"/>
    </source>
</evidence>
<dbReference type="Gene3D" id="3.30.930.10">
    <property type="entry name" value="Bira Bifunctional Protein, Domain 2"/>
    <property type="match status" value="1"/>
</dbReference>
<sequence>MTALRSLAIDATVNDRNDICVRDEKVSGSAYKIVNNRAYHHGTMLISSDLGSLGRLLKVENKDAIQTKGVESVRSPVTNLRAYSDTVTHEAFVSAVVRSFRLDYDIDVDEEVQYVEEDTSTINIEYVRHGMDELKTWDWAYGQTPEFTHAFDKTFSWGKVSVNVRSKHGIILECSLQGSDEAEVMEDDTLRWSEWLVGKKYGFIEKDLIRGEMEGTDETQRELSHWLMVLSQGHLNQLRKKFRKLKNEVVDLRKKKTKLSEDLDKAREEAVENEAQPRRGKRAGPTVASLQKEVASLKTRIEEYEKSEKKHNKLIRRLEQKELKKEADDLQDSGSETLETDDSAYRLRRLLRCFSDVISANSLEDGETCPTCYEDLKLDESVSLTCQHVMCEDCFKKWKPNEDEVDCPKCRVKSPRDEVESVRYTASTQWDELLKVARKFAVIDHRGTLDTSEEENEEQFLDDEDSEAAARSGSVHSEQAEAHPLSSSPEPEGELPSLPVPRTPKKKRLLATPEESSDADIKEEEPDESAAGPSNGLAQEPSYAQSPVAAKRRKMVELAEARAQKRQKL</sequence>
<proteinExistence type="inferred from homology"/>
<dbReference type="Proteomes" id="UP000308730">
    <property type="component" value="Unassembled WGS sequence"/>
</dbReference>
<dbReference type="AlphaFoldDB" id="A0A4V3XIS9"/>
<dbReference type="SMART" id="SM00184">
    <property type="entry name" value="RING"/>
    <property type="match status" value="1"/>
</dbReference>
<evidence type="ECO:0000256" key="5">
    <source>
        <dbReference type="PROSITE-ProRule" id="PRU00175"/>
    </source>
</evidence>
<evidence type="ECO:0000256" key="6">
    <source>
        <dbReference type="SAM" id="MobiDB-lite"/>
    </source>
</evidence>
<feature type="region of interest" description="Disordered" evidence="6">
    <location>
        <begin position="262"/>
        <end position="289"/>
    </location>
</feature>
<dbReference type="SUPFAM" id="SSF57850">
    <property type="entry name" value="RING/U-box"/>
    <property type="match status" value="1"/>
</dbReference>
<dbReference type="PANTHER" id="PTHR12561:SF3">
    <property type="entry name" value="LIPOYLTRANSFERASE 1, MITOCHONDRIAL"/>
    <property type="match status" value="1"/>
</dbReference>
<dbReference type="InterPro" id="IPR001841">
    <property type="entry name" value="Znf_RING"/>
</dbReference>
<name>A0A4V3XIS9_9APHY</name>
<keyword evidence="5" id="KW-0863">Zinc-finger</keyword>
<evidence type="ECO:0000313" key="10">
    <source>
        <dbReference type="Proteomes" id="UP000308730"/>
    </source>
</evidence>
<dbReference type="GO" id="GO:0017118">
    <property type="term" value="F:lipoyltransferase activity"/>
    <property type="evidence" value="ECO:0007669"/>
    <property type="project" value="TreeGrafter"/>
</dbReference>
<keyword evidence="5" id="KW-0479">Metal-binding</keyword>
<dbReference type="Pfam" id="PF21948">
    <property type="entry name" value="LplA-B_cat"/>
    <property type="match status" value="1"/>
</dbReference>
<keyword evidence="5" id="KW-0862">Zinc</keyword>
<dbReference type="PANTHER" id="PTHR12561">
    <property type="entry name" value="LIPOATE-PROTEIN LIGASE"/>
    <property type="match status" value="1"/>
</dbReference>
<dbReference type="Gene3D" id="3.30.390.50">
    <property type="entry name" value="CO dehydrogenase flavoprotein, C-terminal domain"/>
    <property type="match status" value="1"/>
</dbReference>
<comment type="pathway">
    <text evidence="2">Protein modification; protein lipoylation via exogenous pathway; protein N(6)-(lipoyl)lysine from lipoate: step 2/2.</text>
</comment>
<comment type="caution">
    <text evidence="9">The sequence shown here is derived from an EMBL/GenBank/DDBJ whole genome shotgun (WGS) entry which is preliminary data.</text>
</comment>
<evidence type="ECO:0000256" key="1">
    <source>
        <dbReference type="ARBA" id="ARBA00003253"/>
    </source>
</evidence>
<evidence type="ECO:0000259" key="7">
    <source>
        <dbReference type="PROSITE" id="PS50089"/>
    </source>
</evidence>
<feature type="compositionally biased region" description="Acidic residues" evidence="6">
    <location>
        <begin position="515"/>
        <end position="528"/>
    </location>
</feature>
<dbReference type="PROSITE" id="PS50089">
    <property type="entry name" value="ZF_RING_2"/>
    <property type="match status" value="1"/>
</dbReference>
<evidence type="ECO:0000256" key="2">
    <source>
        <dbReference type="ARBA" id="ARBA00005085"/>
    </source>
</evidence>
<feature type="domain" description="RING-type" evidence="7">
    <location>
        <begin position="369"/>
        <end position="411"/>
    </location>
</feature>
<feature type="compositionally biased region" description="Low complexity" evidence="6">
    <location>
        <begin position="484"/>
        <end position="497"/>
    </location>
</feature>
<dbReference type="InterPro" id="IPR013083">
    <property type="entry name" value="Znf_RING/FYVE/PHD"/>
</dbReference>
<dbReference type="SUPFAM" id="SSF55681">
    <property type="entry name" value="Class II aaRS and biotin synthetases"/>
    <property type="match status" value="1"/>
</dbReference>
<feature type="domain" description="BPL/LPL catalytic" evidence="8">
    <location>
        <begin position="1"/>
        <end position="108"/>
    </location>
</feature>
<dbReference type="Gene3D" id="3.30.40.10">
    <property type="entry name" value="Zinc/RING finger domain, C3HC4 (zinc finger)"/>
    <property type="match status" value="1"/>
</dbReference>
<comment type="similarity">
    <text evidence="3">Belongs to the LplA family.</text>
</comment>
<dbReference type="InterPro" id="IPR004143">
    <property type="entry name" value="BPL_LPL_catalytic"/>
</dbReference>
<evidence type="ECO:0000313" key="9">
    <source>
        <dbReference type="EMBL" id="THH30343.1"/>
    </source>
</evidence>
<dbReference type="SUPFAM" id="SSF82649">
    <property type="entry name" value="SufE/NifU"/>
    <property type="match status" value="1"/>
</dbReference>
<dbReference type="InterPro" id="IPR045864">
    <property type="entry name" value="aa-tRNA-synth_II/BPL/LPL"/>
</dbReference>
<dbReference type="GO" id="GO:0009249">
    <property type="term" value="P:protein lipoylation"/>
    <property type="evidence" value="ECO:0007669"/>
    <property type="project" value="InterPro"/>
</dbReference>
<dbReference type="Pfam" id="PF13639">
    <property type="entry name" value="zf-RING_2"/>
    <property type="match status" value="1"/>
</dbReference>
<evidence type="ECO:0000256" key="4">
    <source>
        <dbReference type="ARBA" id="ARBA00015925"/>
    </source>
</evidence>
<keyword evidence="10" id="KW-1185">Reference proteome</keyword>
<dbReference type="GO" id="GO:0008270">
    <property type="term" value="F:zinc ion binding"/>
    <property type="evidence" value="ECO:0007669"/>
    <property type="project" value="UniProtKB-KW"/>
</dbReference>